<proteinExistence type="predicted"/>
<dbReference type="Proteomes" id="UP000287605">
    <property type="component" value="Unassembled WGS sequence"/>
</dbReference>
<dbReference type="InterPro" id="IPR003339">
    <property type="entry name" value="ABC/ECF_trnsptr_transmembrane"/>
</dbReference>
<keyword evidence="4 5" id="KW-0472">Membrane</keyword>
<dbReference type="OrthoDB" id="8635523at2"/>
<dbReference type="RefSeq" id="WP_126806505.1">
    <property type="nucleotide sequence ID" value="NZ_NGKA01000001.1"/>
</dbReference>
<evidence type="ECO:0000256" key="2">
    <source>
        <dbReference type="ARBA" id="ARBA00022692"/>
    </source>
</evidence>
<comment type="subcellular location">
    <subcellularLocation>
        <location evidence="1">Membrane</location>
        <topology evidence="1">Multi-pass membrane protein</topology>
    </subcellularLocation>
</comment>
<organism evidence="6 7">
    <name type="scientific">Vagococcus elongatus</name>
    <dbReference type="NCBI Taxonomy" id="180344"/>
    <lineage>
        <taxon>Bacteria</taxon>
        <taxon>Bacillati</taxon>
        <taxon>Bacillota</taxon>
        <taxon>Bacilli</taxon>
        <taxon>Lactobacillales</taxon>
        <taxon>Enterococcaceae</taxon>
        <taxon>Vagococcus</taxon>
    </lineage>
</organism>
<accession>A0A430B633</accession>
<dbReference type="PANTHER" id="PTHR33514">
    <property type="entry name" value="PROTEIN ABCI12, CHLOROPLASTIC"/>
    <property type="match status" value="1"/>
</dbReference>
<evidence type="ECO:0008006" key="8">
    <source>
        <dbReference type="Google" id="ProtNLM"/>
    </source>
</evidence>
<evidence type="ECO:0000256" key="5">
    <source>
        <dbReference type="SAM" id="Phobius"/>
    </source>
</evidence>
<dbReference type="EMBL" id="NGKA01000001">
    <property type="protein sequence ID" value="RSU15758.1"/>
    <property type="molecule type" value="Genomic_DNA"/>
</dbReference>
<feature type="transmembrane region" description="Helical" evidence="5">
    <location>
        <begin position="121"/>
        <end position="139"/>
    </location>
</feature>
<gene>
    <name evidence="6" type="ORF">CBF29_01415</name>
</gene>
<evidence type="ECO:0000256" key="3">
    <source>
        <dbReference type="ARBA" id="ARBA00022989"/>
    </source>
</evidence>
<dbReference type="Pfam" id="PF02361">
    <property type="entry name" value="CbiQ"/>
    <property type="match status" value="1"/>
</dbReference>
<reference evidence="6 7" key="1">
    <citation type="submission" date="2017-05" db="EMBL/GenBank/DDBJ databases">
        <title>Vagococcus spp. assemblies.</title>
        <authorList>
            <person name="Gulvik C.A."/>
        </authorList>
    </citation>
    <scope>NUCLEOTIDE SEQUENCE [LARGE SCALE GENOMIC DNA]</scope>
    <source>
        <strain evidence="6 7">CCUG 51432</strain>
    </source>
</reference>
<dbReference type="CDD" id="cd16914">
    <property type="entry name" value="EcfT"/>
    <property type="match status" value="1"/>
</dbReference>
<feature type="transmembrane region" description="Helical" evidence="5">
    <location>
        <begin position="66"/>
        <end position="86"/>
    </location>
</feature>
<dbReference type="PANTHER" id="PTHR33514:SF1">
    <property type="entry name" value="ABC TRANSPORTER PERMEASE"/>
    <property type="match status" value="1"/>
</dbReference>
<evidence type="ECO:0000256" key="4">
    <source>
        <dbReference type="ARBA" id="ARBA00023136"/>
    </source>
</evidence>
<feature type="transmembrane region" description="Helical" evidence="5">
    <location>
        <begin position="24"/>
        <end position="54"/>
    </location>
</feature>
<keyword evidence="3 5" id="KW-1133">Transmembrane helix</keyword>
<evidence type="ECO:0000313" key="7">
    <source>
        <dbReference type="Proteomes" id="UP000287605"/>
    </source>
</evidence>
<keyword evidence="7" id="KW-1185">Reference proteome</keyword>
<protein>
    <recommendedName>
        <fullName evidence="8">Cobalt ABC transporter permease</fullName>
    </recommendedName>
</protein>
<dbReference type="AlphaFoldDB" id="A0A430B633"/>
<name>A0A430B633_9ENTE</name>
<keyword evidence="2 5" id="KW-0812">Transmembrane</keyword>
<sequence>MNFQILGYIPEDTPIHKLNGAAKLIALILISIATMTTYDTRFLLAAAGLSLVLFKISGIKWHQISFVVKFITFFSILNLIAVYVFAPEYGVSIYGTRHVLWEGVWRFTITSEQLFYEFNLLLKYFSTIPIALVFILTTNPSEFASSLNKIGVSYKISYAVALALRYIPDIQEDYFDISVAQQARGSETSKKAPLSQRIKGTVAIVSPLILSSIDRIESISTAMELRRFGKKKTRTWYMAKPFSTLDGITIAISILTLIISIALYFVNNGRFYNPFQ</sequence>
<comment type="caution">
    <text evidence="6">The sequence shown here is derived from an EMBL/GenBank/DDBJ whole genome shotgun (WGS) entry which is preliminary data.</text>
</comment>
<evidence type="ECO:0000256" key="1">
    <source>
        <dbReference type="ARBA" id="ARBA00004141"/>
    </source>
</evidence>
<evidence type="ECO:0000313" key="6">
    <source>
        <dbReference type="EMBL" id="RSU15758.1"/>
    </source>
</evidence>
<dbReference type="GO" id="GO:0005886">
    <property type="term" value="C:plasma membrane"/>
    <property type="evidence" value="ECO:0007669"/>
    <property type="project" value="TreeGrafter"/>
</dbReference>
<feature type="transmembrane region" description="Helical" evidence="5">
    <location>
        <begin position="242"/>
        <end position="266"/>
    </location>
</feature>